<dbReference type="SUPFAM" id="SSF69103">
    <property type="entry name" value="Arp2/3 complex 16 kDa subunit ARPC5"/>
    <property type="match status" value="1"/>
</dbReference>
<dbReference type="GO" id="GO:0030833">
    <property type="term" value="P:regulation of actin filament polymerization"/>
    <property type="evidence" value="ECO:0007669"/>
    <property type="project" value="InterPro"/>
</dbReference>
<gene>
    <name evidence="6" type="ORF">BSL78_30179</name>
</gene>
<keyword evidence="7" id="KW-1185">Reference proteome</keyword>
<comment type="caution">
    <text evidence="6">The sequence shown here is derived from an EMBL/GenBank/DDBJ whole genome shotgun (WGS) entry which is preliminary data.</text>
</comment>
<comment type="function">
    <text evidence="5">Functions as component of the Arp2/3 complex which is involved in regulation of actin polymerization and together with an activating nucleation-promoting factor (NPF) mediates the formation of branched actin networks. Arp2/3 complex plays a critical role in the control of cell morphogenesis via the modulation of cell polarity development.</text>
</comment>
<organism evidence="6 7">
    <name type="scientific">Stichopus japonicus</name>
    <name type="common">Sea cucumber</name>
    <dbReference type="NCBI Taxonomy" id="307972"/>
    <lineage>
        <taxon>Eukaryota</taxon>
        <taxon>Metazoa</taxon>
        <taxon>Echinodermata</taxon>
        <taxon>Eleutherozoa</taxon>
        <taxon>Echinozoa</taxon>
        <taxon>Holothuroidea</taxon>
        <taxon>Aspidochirotacea</taxon>
        <taxon>Aspidochirotida</taxon>
        <taxon>Stichopodidae</taxon>
        <taxon>Apostichopus</taxon>
    </lineage>
</organism>
<dbReference type="PANTHER" id="PTHR12644">
    <property type="entry name" value="ARP2/3 COMPLEX 16 KD SUBUNIT P16-ARC"/>
    <property type="match status" value="1"/>
</dbReference>
<evidence type="ECO:0000313" key="7">
    <source>
        <dbReference type="Proteomes" id="UP000230750"/>
    </source>
</evidence>
<dbReference type="STRING" id="307972.A0A2G8JB87"/>
<dbReference type="GO" id="GO:0005885">
    <property type="term" value="C:Arp2/3 protein complex"/>
    <property type="evidence" value="ECO:0007669"/>
    <property type="project" value="InterPro"/>
</dbReference>
<sequence>MKLSFTKKNIEALKLILANPPASKEKAVKVTELALRAMSSFKASEVEKGVQSLSKDEVDTLMKFIYKGFETPQDNTCGILLTWHEKAYAVGGVGSILRVLTDRMSI</sequence>
<evidence type="ECO:0000256" key="5">
    <source>
        <dbReference type="RuleBase" id="RU004301"/>
    </source>
</evidence>
<accession>A0A2G8JB87</accession>
<dbReference type="EMBL" id="MRZV01002813">
    <property type="protein sequence ID" value="PIK33006.1"/>
    <property type="molecule type" value="Genomic_DNA"/>
</dbReference>
<evidence type="ECO:0000313" key="6">
    <source>
        <dbReference type="EMBL" id="PIK33006.1"/>
    </source>
</evidence>
<reference evidence="6 7" key="1">
    <citation type="journal article" date="2017" name="PLoS Biol.">
        <title>The sea cucumber genome provides insights into morphological evolution and visceral regeneration.</title>
        <authorList>
            <person name="Zhang X."/>
            <person name="Sun L."/>
            <person name="Yuan J."/>
            <person name="Sun Y."/>
            <person name="Gao Y."/>
            <person name="Zhang L."/>
            <person name="Li S."/>
            <person name="Dai H."/>
            <person name="Hamel J.F."/>
            <person name="Liu C."/>
            <person name="Yu Y."/>
            <person name="Liu S."/>
            <person name="Lin W."/>
            <person name="Guo K."/>
            <person name="Jin S."/>
            <person name="Xu P."/>
            <person name="Storey K.B."/>
            <person name="Huan P."/>
            <person name="Zhang T."/>
            <person name="Zhou Y."/>
            <person name="Zhang J."/>
            <person name="Lin C."/>
            <person name="Li X."/>
            <person name="Xing L."/>
            <person name="Huo D."/>
            <person name="Sun M."/>
            <person name="Wang L."/>
            <person name="Mercier A."/>
            <person name="Li F."/>
            <person name="Yang H."/>
            <person name="Xiang J."/>
        </authorList>
    </citation>
    <scope>NUCLEOTIDE SEQUENCE [LARGE SCALE GENOMIC DNA]</scope>
    <source>
        <strain evidence="6">Shaxun</strain>
        <tissue evidence="6">Muscle</tissue>
    </source>
</reference>
<keyword evidence="3" id="KW-0963">Cytoplasm</keyword>
<dbReference type="InterPro" id="IPR036743">
    <property type="entry name" value="ARPC5_sf"/>
</dbReference>
<keyword evidence="4 5" id="KW-0206">Cytoskeleton</keyword>
<comment type="subcellular location">
    <subcellularLocation>
        <location evidence="1">Cytoplasm</location>
        <location evidence="1">Cytoskeleton</location>
    </subcellularLocation>
</comment>
<comment type="similarity">
    <text evidence="2 5">Belongs to the ARPC5 family.</text>
</comment>
<evidence type="ECO:0000256" key="4">
    <source>
        <dbReference type="ARBA" id="ARBA00023212"/>
    </source>
</evidence>
<name>A0A2G8JB87_STIJA</name>
<dbReference type="GO" id="GO:0034314">
    <property type="term" value="P:Arp2/3 complex-mediated actin nucleation"/>
    <property type="evidence" value="ECO:0007669"/>
    <property type="project" value="InterPro"/>
</dbReference>
<dbReference type="InterPro" id="IPR006789">
    <property type="entry name" value="ARPC5"/>
</dbReference>
<dbReference type="AlphaFoldDB" id="A0A2G8JB87"/>
<dbReference type="OrthoDB" id="429520at2759"/>
<dbReference type="Pfam" id="PF04699">
    <property type="entry name" value="P16-Arc"/>
    <property type="match status" value="1"/>
</dbReference>
<evidence type="ECO:0000256" key="2">
    <source>
        <dbReference type="ARBA" id="ARBA00006084"/>
    </source>
</evidence>
<evidence type="ECO:0000256" key="3">
    <source>
        <dbReference type="ARBA" id="ARBA00022490"/>
    </source>
</evidence>
<dbReference type="Gene3D" id="1.25.40.190">
    <property type="entry name" value="Actin-related protein 2/3 complex subunit 5"/>
    <property type="match status" value="1"/>
</dbReference>
<protein>
    <recommendedName>
        <fullName evidence="5">Actin-related protein 2/3 complex subunit 5</fullName>
    </recommendedName>
</protein>
<proteinExistence type="inferred from homology"/>
<dbReference type="Proteomes" id="UP000230750">
    <property type="component" value="Unassembled WGS sequence"/>
</dbReference>
<evidence type="ECO:0000256" key="1">
    <source>
        <dbReference type="ARBA" id="ARBA00004245"/>
    </source>
</evidence>